<feature type="non-terminal residue" evidence="2">
    <location>
        <position position="293"/>
    </location>
</feature>
<feature type="non-terminal residue" evidence="2">
    <location>
        <position position="1"/>
    </location>
</feature>
<reference evidence="2" key="1">
    <citation type="submission" date="2022-07" db="EMBL/GenBank/DDBJ databases">
        <authorList>
            <person name="Trinca V."/>
            <person name="Uliana J.V.C."/>
            <person name="Torres T.T."/>
            <person name="Ward R.J."/>
            <person name="Monesi N."/>
        </authorList>
    </citation>
    <scope>NUCLEOTIDE SEQUENCE</scope>
    <source>
        <strain evidence="2">HSMRA1968</strain>
        <tissue evidence="2">Whole embryos</tissue>
    </source>
</reference>
<sequence length="293" mass="33169">TRIVPPGCSTSFIKQIKAPKGIRTYNFGGDSSTKQGKHLRLQSNQQEHHTSKANHKDPIGGRIHQGSLLTQVMGEEGSSASEEEYNKGITSASEEEYWNSTPVCEASSITKDLQGLRVQPTRSTIEPKEIRTPKRKNTSPISSSEVKKRFLNPMVPPKFNEVIQRTLWVVDVLIDAESEVTMTKDQGDLISEELTKALFASDKMNILDFDHCGYERNLYRTISRNTETRDWVLATIPTLKFDKWPEAKLKTVEAGKTPKMWCPYGQLNLIDQLNSQSANYFCVFNFTTARHQN</sequence>
<dbReference type="EMBL" id="WJQU01000001">
    <property type="protein sequence ID" value="KAJ6647798.1"/>
    <property type="molecule type" value="Genomic_DNA"/>
</dbReference>
<feature type="compositionally biased region" description="Basic and acidic residues" evidence="1">
    <location>
        <begin position="46"/>
        <end position="59"/>
    </location>
</feature>
<evidence type="ECO:0000313" key="3">
    <source>
        <dbReference type="Proteomes" id="UP001151699"/>
    </source>
</evidence>
<dbReference type="AlphaFoldDB" id="A0A9Q0S8C1"/>
<keyword evidence="3" id="KW-1185">Reference proteome</keyword>
<organism evidence="2 3">
    <name type="scientific">Pseudolycoriella hygida</name>
    <dbReference type="NCBI Taxonomy" id="35572"/>
    <lineage>
        <taxon>Eukaryota</taxon>
        <taxon>Metazoa</taxon>
        <taxon>Ecdysozoa</taxon>
        <taxon>Arthropoda</taxon>
        <taxon>Hexapoda</taxon>
        <taxon>Insecta</taxon>
        <taxon>Pterygota</taxon>
        <taxon>Neoptera</taxon>
        <taxon>Endopterygota</taxon>
        <taxon>Diptera</taxon>
        <taxon>Nematocera</taxon>
        <taxon>Sciaroidea</taxon>
        <taxon>Sciaridae</taxon>
        <taxon>Pseudolycoriella</taxon>
    </lineage>
</organism>
<evidence type="ECO:0000256" key="1">
    <source>
        <dbReference type="SAM" id="MobiDB-lite"/>
    </source>
</evidence>
<comment type="caution">
    <text evidence="2">The sequence shown here is derived from an EMBL/GenBank/DDBJ whole genome shotgun (WGS) entry which is preliminary data.</text>
</comment>
<evidence type="ECO:0000313" key="2">
    <source>
        <dbReference type="EMBL" id="KAJ6647798.1"/>
    </source>
</evidence>
<accession>A0A9Q0S8C1</accession>
<proteinExistence type="predicted"/>
<feature type="region of interest" description="Disordered" evidence="1">
    <location>
        <begin position="28"/>
        <end position="61"/>
    </location>
</feature>
<protein>
    <submittedName>
        <fullName evidence="2">Uncharacterized protein</fullName>
    </submittedName>
</protein>
<dbReference type="Proteomes" id="UP001151699">
    <property type="component" value="Chromosome A"/>
</dbReference>
<gene>
    <name evidence="2" type="ORF">Bhyg_03021</name>
</gene>
<name>A0A9Q0S8C1_9DIPT</name>